<dbReference type="PANTHER" id="PTHR43394">
    <property type="entry name" value="ATP-DEPENDENT PERMEASE MDL1, MITOCHONDRIAL"/>
    <property type="match status" value="1"/>
</dbReference>
<keyword evidence="3" id="KW-1185">Reference proteome</keyword>
<evidence type="ECO:0000259" key="1">
    <source>
        <dbReference type="Pfam" id="PF00005"/>
    </source>
</evidence>
<dbReference type="InterPro" id="IPR003439">
    <property type="entry name" value="ABC_transporter-like_ATP-bd"/>
</dbReference>
<dbReference type="Gene3D" id="3.40.50.300">
    <property type="entry name" value="P-loop containing nucleotide triphosphate hydrolases"/>
    <property type="match status" value="1"/>
</dbReference>
<protein>
    <recommendedName>
        <fullName evidence="1">ABC transporter domain-containing protein</fullName>
    </recommendedName>
</protein>
<dbReference type="InterPro" id="IPR027417">
    <property type="entry name" value="P-loop_NTPase"/>
</dbReference>
<dbReference type="Proteomes" id="UP001501072">
    <property type="component" value="Unassembled WGS sequence"/>
</dbReference>
<gene>
    <name evidence="2" type="ORF">GCM10009564_12110</name>
</gene>
<dbReference type="Pfam" id="PF00005">
    <property type="entry name" value="ABC_tran"/>
    <property type="match status" value="1"/>
</dbReference>
<reference evidence="2 3" key="1">
    <citation type="journal article" date="2019" name="Int. J. Syst. Evol. Microbiol.">
        <title>The Global Catalogue of Microorganisms (GCM) 10K type strain sequencing project: providing services to taxonomists for standard genome sequencing and annotation.</title>
        <authorList>
            <consortium name="The Broad Institute Genomics Platform"/>
            <consortium name="The Broad Institute Genome Sequencing Center for Infectious Disease"/>
            <person name="Wu L."/>
            <person name="Ma J."/>
        </authorList>
    </citation>
    <scope>NUCLEOTIDE SEQUENCE [LARGE SCALE GENOMIC DNA]</scope>
    <source>
        <strain evidence="2 3">JCM 11269</strain>
    </source>
</reference>
<dbReference type="PANTHER" id="PTHR43394:SF1">
    <property type="entry name" value="ATP-BINDING CASSETTE SUB-FAMILY B MEMBER 10, MITOCHONDRIAL"/>
    <property type="match status" value="1"/>
</dbReference>
<organism evidence="2 3">
    <name type="scientific">Streptomyces thermogriseus</name>
    <dbReference type="NCBI Taxonomy" id="75292"/>
    <lineage>
        <taxon>Bacteria</taxon>
        <taxon>Bacillati</taxon>
        <taxon>Actinomycetota</taxon>
        <taxon>Actinomycetes</taxon>
        <taxon>Kitasatosporales</taxon>
        <taxon>Streptomycetaceae</taxon>
        <taxon>Streptomyces</taxon>
    </lineage>
</organism>
<accession>A0ABN1SV64</accession>
<dbReference type="InterPro" id="IPR039421">
    <property type="entry name" value="Type_1_exporter"/>
</dbReference>
<comment type="caution">
    <text evidence="2">The sequence shown here is derived from an EMBL/GenBank/DDBJ whole genome shotgun (WGS) entry which is preliminary data.</text>
</comment>
<dbReference type="SUPFAM" id="SSF52540">
    <property type="entry name" value="P-loop containing nucleoside triphosphate hydrolases"/>
    <property type="match status" value="1"/>
</dbReference>
<name>A0ABN1SV64_9ACTN</name>
<dbReference type="EMBL" id="BAAAHU010000008">
    <property type="protein sequence ID" value="GAA1005978.1"/>
    <property type="molecule type" value="Genomic_DNA"/>
</dbReference>
<evidence type="ECO:0000313" key="2">
    <source>
        <dbReference type="EMBL" id="GAA1005978.1"/>
    </source>
</evidence>
<feature type="domain" description="ABC transporter" evidence="1">
    <location>
        <begin position="2"/>
        <end position="113"/>
    </location>
</feature>
<proteinExistence type="predicted"/>
<evidence type="ECO:0000313" key="3">
    <source>
        <dbReference type="Proteomes" id="UP001501072"/>
    </source>
</evidence>
<sequence>MLWNGVDLAHADPDSVWRRTALVPQNFACRPLRVRENITPGRPRTRDDAPVWEAVDAVGMREAVERPPQRLDTLLAGELWGGVEPSGGQWQRLACARALHRRTPLPVLDEPTSQTAPRGEHQIFGRIKAIAGERVTIIVTHRLENTKVADRIVVMDRGRVAEQGRCEVLVHAGGVFAGLLRLSQER</sequence>